<dbReference type="InterPro" id="IPR002156">
    <property type="entry name" value="RNaseH_domain"/>
</dbReference>
<dbReference type="RefSeq" id="XP_022947938.1">
    <property type="nucleotide sequence ID" value="XM_023092170.1"/>
</dbReference>
<evidence type="ECO:0000256" key="4">
    <source>
        <dbReference type="ARBA" id="ARBA00004906"/>
    </source>
</evidence>
<dbReference type="AlphaFoldDB" id="A0A6J1G7Z9"/>
<evidence type="ECO:0000256" key="5">
    <source>
        <dbReference type="ARBA" id="ARBA00005884"/>
    </source>
</evidence>
<dbReference type="InterPro" id="IPR001841">
    <property type="entry name" value="Znf_RING"/>
</dbReference>
<dbReference type="EC" id="2.3.2.31" evidence="6"/>
<keyword evidence="10 13" id="KW-0863">Zinc-finger</keyword>
<proteinExistence type="inferred from homology"/>
<keyword evidence="11" id="KW-0833">Ubl conjugation pathway</keyword>
<comment type="catalytic activity">
    <reaction evidence="1">
        <text>[E2 ubiquitin-conjugating enzyme]-S-ubiquitinyl-L-cysteine + [acceptor protein]-L-lysine = [E2 ubiquitin-conjugating enzyme]-L-cysteine + [acceptor protein]-N(6)-ubiquitinyl-L-lysine.</text>
        <dbReference type="EC" id="2.3.2.31"/>
    </reaction>
</comment>
<evidence type="ECO:0000256" key="8">
    <source>
        <dbReference type="ARBA" id="ARBA00022723"/>
    </source>
</evidence>
<dbReference type="Proteomes" id="UP000504609">
    <property type="component" value="Unplaced"/>
</dbReference>
<name>A0A6J1G7Z9_CUCMO</name>
<gene>
    <name evidence="18" type="primary">LOC111451669</name>
</gene>
<evidence type="ECO:0000256" key="11">
    <source>
        <dbReference type="ARBA" id="ARBA00022786"/>
    </source>
</evidence>
<evidence type="ECO:0000256" key="3">
    <source>
        <dbReference type="ARBA" id="ARBA00003976"/>
    </source>
</evidence>
<keyword evidence="9" id="KW-0677">Repeat</keyword>
<evidence type="ECO:0000256" key="13">
    <source>
        <dbReference type="PROSITE-ProRule" id="PRU00175"/>
    </source>
</evidence>
<dbReference type="GO" id="GO:0061630">
    <property type="term" value="F:ubiquitin protein ligase activity"/>
    <property type="evidence" value="ECO:0007669"/>
    <property type="project" value="UniProtKB-EC"/>
</dbReference>
<evidence type="ECO:0000256" key="7">
    <source>
        <dbReference type="ARBA" id="ARBA00022679"/>
    </source>
</evidence>
<dbReference type="PROSITE" id="PS00518">
    <property type="entry name" value="ZF_RING_1"/>
    <property type="match status" value="1"/>
</dbReference>
<dbReference type="GO" id="GO:0004523">
    <property type="term" value="F:RNA-DNA hybrid ribonuclease activity"/>
    <property type="evidence" value="ECO:0007669"/>
    <property type="project" value="InterPro"/>
</dbReference>
<dbReference type="InterPro" id="IPR002867">
    <property type="entry name" value="IBR_dom"/>
</dbReference>
<sequence length="480" mass="54499">MVDGTVILDSGLDDDELAYDLQLKEVIALSQTQFSPPTSYSPPPSASSRSSPFLDDDNEMRYATNLWTYLTSDDDGMGYDYRMPSDTDVSALLDPLFDSESYRLYFKGLVGKETAGDVTIIAVAVFDSRDDLLIHVRKPLEAARENEAVSPEVAELMALIKGLEAALSLHLERVSFFCDDYILHQYVTGRLRPKLSKIASLVEKVAFLRMQFSYCEPFLVEQNVMKSAFKLVEQATASQITLPDAETSNTHHLLENCEICYVDNELDQMYTVNDCLHRYCFSCMKKHVEVKFLDGSEAKCPHEGCKSTVGIENFEKLFPPKVIEIIHQRFKESSIPFSEKVYCPQPRCSALMSKTEVLDYTKDILGNAEQSGARKCMKCQGFFCIKCKATWHNDMTCEEYRKSSHGTQTEDAKLNSLAKEKLWQPCLRCGHLVELAEGCFHIVCRCGHEFCYSCGAEWKNRQPTCLCPMWDEHLILNDEQ</sequence>
<evidence type="ECO:0000256" key="2">
    <source>
        <dbReference type="ARBA" id="ARBA00001947"/>
    </source>
</evidence>
<keyword evidence="7" id="KW-0808">Transferase</keyword>
<dbReference type="InterPro" id="IPR036397">
    <property type="entry name" value="RNaseH_sf"/>
</dbReference>
<comment type="cofactor">
    <cofactor evidence="2">
        <name>Zn(2+)</name>
        <dbReference type="ChEBI" id="CHEBI:29105"/>
    </cofactor>
</comment>
<evidence type="ECO:0000256" key="12">
    <source>
        <dbReference type="ARBA" id="ARBA00022833"/>
    </source>
</evidence>
<dbReference type="InterPro" id="IPR031127">
    <property type="entry name" value="E3_UB_ligase_RBR"/>
</dbReference>
<dbReference type="Gene3D" id="1.20.120.1750">
    <property type="match status" value="1"/>
</dbReference>
<feature type="domain" description="RING-type" evidence="16">
    <location>
        <begin position="253"/>
        <end position="471"/>
    </location>
</feature>
<keyword evidence="8" id="KW-0479">Metal-binding</keyword>
<dbReference type="Gene3D" id="3.30.40.10">
    <property type="entry name" value="Zinc/RING finger domain, C3HC4 (zinc finger)"/>
    <property type="match status" value="1"/>
</dbReference>
<dbReference type="GeneID" id="111451669"/>
<evidence type="ECO:0000256" key="10">
    <source>
        <dbReference type="ARBA" id="ARBA00022771"/>
    </source>
</evidence>
<dbReference type="GO" id="GO:0008270">
    <property type="term" value="F:zinc ion binding"/>
    <property type="evidence" value="ECO:0007669"/>
    <property type="project" value="UniProtKB-KW"/>
</dbReference>
<evidence type="ECO:0000313" key="18">
    <source>
        <dbReference type="RefSeq" id="XP_022947938.1"/>
    </source>
</evidence>
<dbReference type="Pfam" id="PF13456">
    <property type="entry name" value="RVT_3"/>
    <property type="match status" value="1"/>
</dbReference>
<dbReference type="CDD" id="cd22584">
    <property type="entry name" value="Rcat_RBR_unk"/>
    <property type="match status" value="1"/>
</dbReference>
<dbReference type="PANTHER" id="PTHR11685">
    <property type="entry name" value="RBR FAMILY RING FINGER AND IBR DOMAIN-CONTAINING"/>
    <property type="match status" value="1"/>
</dbReference>
<comment type="function">
    <text evidence="3">Might act as an E3 ubiquitin-protein ligase, or as part of E3 complex, which accepts ubiquitin from specific E2 ubiquitin-conjugating enzymes and then transfers it to substrates.</text>
</comment>
<evidence type="ECO:0000313" key="17">
    <source>
        <dbReference type="Proteomes" id="UP000504609"/>
    </source>
</evidence>
<dbReference type="GO" id="GO:0016567">
    <property type="term" value="P:protein ubiquitination"/>
    <property type="evidence" value="ECO:0007669"/>
    <property type="project" value="UniProtKB-UniPathway"/>
</dbReference>
<dbReference type="SMART" id="SM00647">
    <property type="entry name" value="IBR"/>
    <property type="match status" value="2"/>
</dbReference>
<keyword evidence="17" id="KW-1185">Reference proteome</keyword>
<accession>A0A6J1G7Z9</accession>
<evidence type="ECO:0000256" key="14">
    <source>
        <dbReference type="SAM" id="MobiDB-lite"/>
    </source>
</evidence>
<dbReference type="InterPro" id="IPR044066">
    <property type="entry name" value="TRIAD_supradom"/>
</dbReference>
<dbReference type="CDD" id="cd22582">
    <property type="entry name" value="BRcat_RBR_unk"/>
    <property type="match status" value="1"/>
</dbReference>
<reference evidence="18" key="1">
    <citation type="submission" date="2025-08" db="UniProtKB">
        <authorList>
            <consortium name="RefSeq"/>
        </authorList>
    </citation>
    <scope>IDENTIFICATION</scope>
    <source>
        <tissue evidence="18">Young leaves</tissue>
    </source>
</reference>
<evidence type="ECO:0000256" key="6">
    <source>
        <dbReference type="ARBA" id="ARBA00012251"/>
    </source>
</evidence>
<comment type="similarity">
    <text evidence="5">Belongs to the RBR family. Ariadne subfamily.</text>
</comment>
<dbReference type="Gene3D" id="3.30.420.10">
    <property type="entry name" value="Ribonuclease H-like superfamily/Ribonuclease H"/>
    <property type="match status" value="1"/>
</dbReference>
<evidence type="ECO:0000259" key="16">
    <source>
        <dbReference type="PROSITE" id="PS51873"/>
    </source>
</evidence>
<evidence type="ECO:0000256" key="1">
    <source>
        <dbReference type="ARBA" id="ARBA00001798"/>
    </source>
</evidence>
<comment type="pathway">
    <text evidence="4">Protein modification; protein ubiquitination.</text>
</comment>
<dbReference type="InterPro" id="IPR017907">
    <property type="entry name" value="Znf_RING_CS"/>
</dbReference>
<dbReference type="Pfam" id="PF01485">
    <property type="entry name" value="IBR"/>
    <property type="match status" value="2"/>
</dbReference>
<dbReference type="PROSITE" id="PS51873">
    <property type="entry name" value="TRIAD"/>
    <property type="match status" value="1"/>
</dbReference>
<protein>
    <recommendedName>
        <fullName evidence="6">RBR-type E3 ubiquitin transferase</fullName>
        <ecNumber evidence="6">2.3.2.31</ecNumber>
    </recommendedName>
</protein>
<dbReference type="SUPFAM" id="SSF57850">
    <property type="entry name" value="RING/U-box"/>
    <property type="match status" value="2"/>
</dbReference>
<keyword evidence="12" id="KW-0862">Zinc</keyword>
<dbReference type="KEGG" id="cmos:111451669"/>
<organism evidence="17 18">
    <name type="scientific">Cucurbita moschata</name>
    <name type="common">Winter crookneck squash</name>
    <name type="synonym">Cucurbita pepo var. moschata</name>
    <dbReference type="NCBI Taxonomy" id="3662"/>
    <lineage>
        <taxon>Eukaryota</taxon>
        <taxon>Viridiplantae</taxon>
        <taxon>Streptophyta</taxon>
        <taxon>Embryophyta</taxon>
        <taxon>Tracheophyta</taxon>
        <taxon>Spermatophyta</taxon>
        <taxon>Magnoliopsida</taxon>
        <taxon>eudicotyledons</taxon>
        <taxon>Gunneridae</taxon>
        <taxon>Pentapetalae</taxon>
        <taxon>rosids</taxon>
        <taxon>fabids</taxon>
        <taxon>Cucurbitales</taxon>
        <taxon>Cucurbitaceae</taxon>
        <taxon>Cucurbiteae</taxon>
        <taxon>Cucurbita</taxon>
    </lineage>
</organism>
<dbReference type="GO" id="GO:0003676">
    <property type="term" value="F:nucleic acid binding"/>
    <property type="evidence" value="ECO:0007669"/>
    <property type="project" value="InterPro"/>
</dbReference>
<dbReference type="UniPathway" id="UPA00143"/>
<evidence type="ECO:0000259" key="15">
    <source>
        <dbReference type="PROSITE" id="PS50089"/>
    </source>
</evidence>
<evidence type="ECO:0000256" key="9">
    <source>
        <dbReference type="ARBA" id="ARBA00022737"/>
    </source>
</evidence>
<dbReference type="FunFam" id="3.30.420.10:FF:000076">
    <property type="entry name" value="RBR-type E3 ubiquitin transferase"/>
    <property type="match status" value="1"/>
</dbReference>
<dbReference type="FunFam" id="1.20.120.1750:FF:000019">
    <property type="entry name" value="RBR-type E3 ubiquitin transferase"/>
    <property type="match status" value="1"/>
</dbReference>
<feature type="region of interest" description="Disordered" evidence="14">
    <location>
        <begin position="33"/>
        <end position="55"/>
    </location>
</feature>
<feature type="domain" description="RING-type" evidence="15">
    <location>
        <begin position="426"/>
        <end position="469"/>
    </location>
</feature>
<dbReference type="InterPro" id="IPR013083">
    <property type="entry name" value="Znf_RING/FYVE/PHD"/>
</dbReference>
<feature type="domain" description="RING-type" evidence="15">
    <location>
        <begin position="257"/>
        <end position="301"/>
    </location>
</feature>
<dbReference type="PROSITE" id="PS50089">
    <property type="entry name" value="ZF_RING_2"/>
    <property type="match status" value="2"/>
</dbReference>